<dbReference type="InterPro" id="IPR029058">
    <property type="entry name" value="AB_hydrolase_fold"/>
</dbReference>
<dbReference type="Proteomes" id="UP000198506">
    <property type="component" value="Unassembled WGS sequence"/>
</dbReference>
<name>A0AA94HNI4_9MICO</name>
<proteinExistence type="predicted"/>
<dbReference type="PRINTS" id="PR00412">
    <property type="entry name" value="EPOXHYDRLASE"/>
</dbReference>
<dbReference type="InterPro" id="IPR000073">
    <property type="entry name" value="AB_hydrolase_1"/>
</dbReference>
<evidence type="ECO:0000259" key="1">
    <source>
        <dbReference type="Pfam" id="PF00561"/>
    </source>
</evidence>
<sequence>MEPTHRTARLPWGEVSYLEWLPETPGSASVIVLLHGGGLDSAMLSWGATGGELAAAGHRVIAPDAPGYGHSPSAPWPATHDRLVEHVDAFTRAIGLDRYALAGLSMGGGLTLGHTFAHPERVRGAILIGTFGIMDHQQQGLWKRPWHLLTWAMTHTGLMGLTMRAYAKRGPALRSSLRGIIRNEANITPALMAGILDEAERGTGLAAFDQWQRDQIRFGRLRTNLMPRLHTFPRPALVLHGEHDTGVPVALARQAAERMPDARFVEVADAGHWTQRDVPEVVVPAMLAFLGELAAADEER</sequence>
<protein>
    <submittedName>
        <fullName evidence="2">Pimeloyl-ACP methyl ester carboxylesterase</fullName>
    </submittedName>
</protein>
<accession>A0AA94HNI4</accession>
<gene>
    <name evidence="2" type="ORF">SAMN04487783_2094</name>
</gene>
<dbReference type="GO" id="GO:0003824">
    <property type="term" value="F:catalytic activity"/>
    <property type="evidence" value="ECO:0007669"/>
    <property type="project" value="InterPro"/>
</dbReference>
<dbReference type="Gene3D" id="3.40.50.1820">
    <property type="entry name" value="alpha/beta hydrolase"/>
    <property type="match status" value="1"/>
</dbReference>
<dbReference type="SUPFAM" id="SSF53474">
    <property type="entry name" value="alpha/beta-Hydrolases"/>
    <property type="match status" value="1"/>
</dbReference>
<evidence type="ECO:0000313" key="3">
    <source>
        <dbReference type="Proteomes" id="UP000198506"/>
    </source>
</evidence>
<feature type="domain" description="AB hydrolase-1" evidence="1">
    <location>
        <begin position="30"/>
        <end position="275"/>
    </location>
</feature>
<dbReference type="RefSeq" id="WP_092918555.1">
    <property type="nucleotide sequence ID" value="NZ_FOZN01000003.1"/>
</dbReference>
<dbReference type="PANTHER" id="PTHR43689:SF8">
    <property type="entry name" value="ALPHA_BETA-HYDROLASES SUPERFAMILY PROTEIN"/>
    <property type="match status" value="1"/>
</dbReference>
<reference evidence="2 3" key="1">
    <citation type="submission" date="2016-10" db="EMBL/GenBank/DDBJ databases">
        <authorList>
            <person name="Varghese N."/>
            <person name="Submissions S."/>
        </authorList>
    </citation>
    <scope>NUCLEOTIDE SEQUENCE [LARGE SCALE GENOMIC DNA]</scope>
    <source>
        <strain evidence="2 3">IAM 15147</strain>
    </source>
</reference>
<dbReference type="PANTHER" id="PTHR43689">
    <property type="entry name" value="HYDROLASE"/>
    <property type="match status" value="1"/>
</dbReference>
<organism evidence="2 3">
    <name type="scientific">Agrococcus baldri</name>
    <dbReference type="NCBI Taxonomy" id="153730"/>
    <lineage>
        <taxon>Bacteria</taxon>
        <taxon>Bacillati</taxon>
        <taxon>Actinomycetota</taxon>
        <taxon>Actinomycetes</taxon>
        <taxon>Micrococcales</taxon>
        <taxon>Microbacteriaceae</taxon>
        <taxon>Agrococcus</taxon>
    </lineage>
</organism>
<dbReference type="Pfam" id="PF00561">
    <property type="entry name" value="Abhydrolase_1"/>
    <property type="match status" value="1"/>
</dbReference>
<dbReference type="EMBL" id="FOZN01000003">
    <property type="protein sequence ID" value="SFS15651.1"/>
    <property type="molecule type" value="Genomic_DNA"/>
</dbReference>
<dbReference type="PRINTS" id="PR00111">
    <property type="entry name" value="ABHYDROLASE"/>
</dbReference>
<dbReference type="AlphaFoldDB" id="A0AA94HNI4"/>
<dbReference type="InterPro" id="IPR000639">
    <property type="entry name" value="Epox_hydrolase-like"/>
</dbReference>
<keyword evidence="3" id="KW-1185">Reference proteome</keyword>
<evidence type="ECO:0000313" key="2">
    <source>
        <dbReference type="EMBL" id="SFS15651.1"/>
    </source>
</evidence>
<comment type="caution">
    <text evidence="2">The sequence shown here is derived from an EMBL/GenBank/DDBJ whole genome shotgun (WGS) entry which is preliminary data.</text>
</comment>